<reference evidence="1 2" key="1">
    <citation type="submission" date="2021-06" db="EMBL/GenBank/DDBJ databases">
        <authorList>
            <person name="Kallberg Y."/>
            <person name="Tangrot J."/>
            <person name="Rosling A."/>
        </authorList>
    </citation>
    <scope>NUCLEOTIDE SEQUENCE [LARGE SCALE GENOMIC DNA]</scope>
    <source>
        <strain evidence="1 2">120-4 pot B 10/14</strain>
    </source>
</reference>
<evidence type="ECO:0000313" key="1">
    <source>
        <dbReference type="EMBL" id="CAG8856996.1"/>
    </source>
</evidence>
<feature type="non-terminal residue" evidence="1">
    <location>
        <position position="163"/>
    </location>
</feature>
<comment type="caution">
    <text evidence="1">The sequence shown here is derived from an EMBL/GenBank/DDBJ whole genome shotgun (WGS) entry which is preliminary data.</text>
</comment>
<protein>
    <submittedName>
        <fullName evidence="1">37362_t:CDS:1</fullName>
    </submittedName>
</protein>
<keyword evidence="2" id="KW-1185">Reference proteome</keyword>
<dbReference type="Proteomes" id="UP000789901">
    <property type="component" value="Unassembled WGS sequence"/>
</dbReference>
<evidence type="ECO:0000313" key="2">
    <source>
        <dbReference type="Proteomes" id="UP000789901"/>
    </source>
</evidence>
<proteinExistence type="predicted"/>
<name>A0ABN7XNS6_GIGMA</name>
<dbReference type="EMBL" id="CAJVQB010166187">
    <property type="protein sequence ID" value="CAG8856996.1"/>
    <property type="molecule type" value="Genomic_DNA"/>
</dbReference>
<organism evidence="1 2">
    <name type="scientific">Gigaspora margarita</name>
    <dbReference type="NCBI Taxonomy" id="4874"/>
    <lineage>
        <taxon>Eukaryota</taxon>
        <taxon>Fungi</taxon>
        <taxon>Fungi incertae sedis</taxon>
        <taxon>Mucoromycota</taxon>
        <taxon>Glomeromycotina</taxon>
        <taxon>Glomeromycetes</taxon>
        <taxon>Diversisporales</taxon>
        <taxon>Gigasporaceae</taxon>
        <taxon>Gigaspora</taxon>
    </lineage>
</organism>
<gene>
    <name evidence="1" type="ORF">GMARGA_LOCUS45817</name>
</gene>
<feature type="non-terminal residue" evidence="1">
    <location>
        <position position="1"/>
    </location>
</feature>
<sequence length="163" mass="19078">QERPRFNKLVLSDIAIHLTFTSLHPGQLGNLLGLMPWTRITTLFTANKEEERLPNSDEIVQMVADQFQIPVAGGKTFMSPLLTKMRLHFYLVCICDKDLAKKQQELAPEKILKNVERLDAPELKDHFDIILYHYREISCDNTGCLLKEWNFYMCYKFDKNEQN</sequence>
<accession>A0ABN7XNS6</accession>